<dbReference type="Proteomes" id="UP000606786">
    <property type="component" value="Unassembled WGS sequence"/>
</dbReference>
<comment type="caution">
    <text evidence="1">The sequence shown here is derived from an EMBL/GenBank/DDBJ whole genome shotgun (WGS) entry which is preliminary data.</text>
</comment>
<dbReference type="Gene3D" id="1.25.40.240">
    <property type="entry name" value="Ku, C-terminal domain"/>
    <property type="match status" value="3"/>
</dbReference>
<dbReference type="AlphaFoldDB" id="A0A811UCM0"/>
<evidence type="ECO:0000313" key="1">
    <source>
        <dbReference type="EMBL" id="CAD6996649.1"/>
    </source>
</evidence>
<dbReference type="OrthoDB" id="7917706at2759"/>
<sequence length="503" mass="58387">MSDFDAKISVDAPLKDYEKLIEEKVQSEGLDEEEIEKNYKIISAAARDTVWKLLFSSSPITKESLENVAEFLNKIKEDASFYDPYTYNEWISGLRDELLKRNMLDFWRDHMVVKELGPCWARDCDYFDDMEDPAPAQFYNHAGCVAPFAQVTEQRRNSVILDLPTTPNEKRLDLNSDFEANISTESPSRDYDCLIKEKVKKDQNVEDDVIIDNFKKIAISARDVIWKLLFSQKDTSEENKVKAAGLLYRLKTDSCLYDPYTYNEWISGLRDELLKRNMLDFWRDHVVVKELGPCWARDSDYFDDMEDPAPAQFYNHAGCVAPFAPVTGRRLNSDILDLPTTTNEERLDLNSGFVANISTESPSRDYDCLIKEKVQDDQDGDDDVIINNFKKIAISAREVIWKLLFSQNNPSEDNKVKAGDLLYRLKADSCSFDPWSYNMWITTVRDELLKREMFDFWRDQLVAKELGPCWAKDSDFFDDLDDLEPVEFYNRAGCVAPFKRKVN</sequence>
<reference evidence="1" key="1">
    <citation type="submission" date="2020-11" db="EMBL/GenBank/DDBJ databases">
        <authorList>
            <person name="Whitehead M."/>
        </authorList>
    </citation>
    <scope>NUCLEOTIDE SEQUENCE</scope>
    <source>
        <strain evidence="1">EGII</strain>
    </source>
</reference>
<protein>
    <submittedName>
        <fullName evidence="1">(Mediterranean fruit fly) hypothetical protein</fullName>
    </submittedName>
</protein>
<dbReference type="InterPro" id="IPR036494">
    <property type="entry name" value="Ku_C_sf"/>
</dbReference>
<accession>A0A811UCM0</accession>
<keyword evidence="2" id="KW-1185">Reference proteome</keyword>
<dbReference type="SUPFAM" id="SSF101420">
    <property type="entry name" value="C-terminal domain of Ku80"/>
    <property type="match status" value="3"/>
</dbReference>
<name>A0A811UCM0_CERCA</name>
<organism evidence="1 2">
    <name type="scientific">Ceratitis capitata</name>
    <name type="common">Mediterranean fruit fly</name>
    <name type="synonym">Tephritis capitata</name>
    <dbReference type="NCBI Taxonomy" id="7213"/>
    <lineage>
        <taxon>Eukaryota</taxon>
        <taxon>Metazoa</taxon>
        <taxon>Ecdysozoa</taxon>
        <taxon>Arthropoda</taxon>
        <taxon>Hexapoda</taxon>
        <taxon>Insecta</taxon>
        <taxon>Pterygota</taxon>
        <taxon>Neoptera</taxon>
        <taxon>Endopterygota</taxon>
        <taxon>Diptera</taxon>
        <taxon>Brachycera</taxon>
        <taxon>Muscomorpha</taxon>
        <taxon>Tephritoidea</taxon>
        <taxon>Tephritidae</taxon>
        <taxon>Ceratitis</taxon>
        <taxon>Ceratitis</taxon>
    </lineage>
</organism>
<dbReference type="EMBL" id="CAJHJT010000012">
    <property type="protein sequence ID" value="CAD6996649.1"/>
    <property type="molecule type" value="Genomic_DNA"/>
</dbReference>
<evidence type="ECO:0000313" key="2">
    <source>
        <dbReference type="Proteomes" id="UP000606786"/>
    </source>
</evidence>
<proteinExistence type="predicted"/>
<gene>
    <name evidence="1" type="ORF">CCAP1982_LOCUS5333</name>
</gene>